<evidence type="ECO:0000256" key="2">
    <source>
        <dbReference type="SAM" id="SignalP"/>
    </source>
</evidence>
<dbReference type="Gene3D" id="1.20.120.1490">
    <property type="match status" value="1"/>
</dbReference>
<dbReference type="AlphaFoldDB" id="A0A7C5DIC5"/>
<feature type="signal peptide" evidence="2">
    <location>
        <begin position="1"/>
        <end position="23"/>
    </location>
</feature>
<sequence>MKKTIITTALLAGFIGAAGTASAANNERQAPCPPPSVSRSADAPGYGMRPDARAQKRASIKQALNLSDRQERKIVELRQIFFTRSRPVVQDLMNMRRELALESVRKHPNKMKIDKLTRRIGQVHEQLAEMQSRHLHNVASVLDDKQLDRFMHMKDQRGDRHWKRS</sequence>
<accession>A0A7C5DIC5</accession>
<gene>
    <name evidence="3" type="ORF">ENL01_03050</name>
</gene>
<reference evidence="3" key="1">
    <citation type="journal article" date="2020" name="mSystems">
        <title>Genome- and Community-Level Interaction Insights into Carbon Utilization and Element Cycling Functions of Hydrothermarchaeota in Hydrothermal Sediment.</title>
        <authorList>
            <person name="Zhou Z."/>
            <person name="Liu Y."/>
            <person name="Xu W."/>
            <person name="Pan J."/>
            <person name="Luo Z.H."/>
            <person name="Li M."/>
        </authorList>
    </citation>
    <scope>NUCLEOTIDE SEQUENCE [LARGE SCALE GENOMIC DNA]</scope>
    <source>
        <strain evidence="3">HyVt-628</strain>
    </source>
</reference>
<name>A0A7C5DIC5_9CHLB</name>
<evidence type="ECO:0000256" key="1">
    <source>
        <dbReference type="SAM" id="MobiDB-lite"/>
    </source>
</evidence>
<proteinExistence type="predicted"/>
<keyword evidence="2" id="KW-0732">Signal</keyword>
<evidence type="ECO:0000313" key="3">
    <source>
        <dbReference type="EMBL" id="HHE07867.1"/>
    </source>
</evidence>
<protein>
    <submittedName>
        <fullName evidence="3">Periplasmic heavy metal sensor</fullName>
    </submittedName>
</protein>
<organism evidence="3">
    <name type="scientific">Chlorobaculum parvum</name>
    <dbReference type="NCBI Taxonomy" id="274539"/>
    <lineage>
        <taxon>Bacteria</taxon>
        <taxon>Pseudomonadati</taxon>
        <taxon>Chlorobiota</taxon>
        <taxon>Chlorobiia</taxon>
        <taxon>Chlorobiales</taxon>
        <taxon>Chlorobiaceae</taxon>
        <taxon>Chlorobaculum</taxon>
    </lineage>
</organism>
<feature type="region of interest" description="Disordered" evidence="1">
    <location>
        <begin position="24"/>
        <end position="56"/>
    </location>
</feature>
<comment type="caution">
    <text evidence="3">The sequence shown here is derived from an EMBL/GenBank/DDBJ whole genome shotgun (WGS) entry which is preliminary data.</text>
</comment>
<dbReference type="Proteomes" id="UP000886059">
    <property type="component" value="Unassembled WGS sequence"/>
</dbReference>
<feature type="chain" id="PRO_5027654367" evidence="2">
    <location>
        <begin position="24"/>
        <end position="165"/>
    </location>
</feature>
<dbReference type="EMBL" id="DRSK01000177">
    <property type="protein sequence ID" value="HHE07867.1"/>
    <property type="molecule type" value="Genomic_DNA"/>
</dbReference>